<organism evidence="3 4">
    <name type="scientific">Posidoniimonas polymericola</name>
    <dbReference type="NCBI Taxonomy" id="2528002"/>
    <lineage>
        <taxon>Bacteria</taxon>
        <taxon>Pseudomonadati</taxon>
        <taxon>Planctomycetota</taxon>
        <taxon>Planctomycetia</taxon>
        <taxon>Pirellulales</taxon>
        <taxon>Lacipirellulaceae</taxon>
        <taxon>Posidoniimonas</taxon>
    </lineage>
</organism>
<dbReference type="PANTHER" id="PTHR21180">
    <property type="entry name" value="ENDONUCLEASE/EXONUCLEASE/PHOSPHATASE FAMILY DOMAIN-CONTAINING PROTEIN 1"/>
    <property type="match status" value="1"/>
</dbReference>
<dbReference type="InterPro" id="IPR003583">
    <property type="entry name" value="Hlx-hairpin-Hlx_DNA-bd_motif"/>
</dbReference>
<dbReference type="Proteomes" id="UP000318478">
    <property type="component" value="Unassembled WGS sequence"/>
</dbReference>
<dbReference type="Gene3D" id="1.10.150.320">
    <property type="entry name" value="Photosystem II 12 kDa extrinsic protein"/>
    <property type="match status" value="1"/>
</dbReference>
<dbReference type="SUPFAM" id="SSF47781">
    <property type="entry name" value="RuvA domain 2-like"/>
    <property type="match status" value="1"/>
</dbReference>
<evidence type="ECO:0000313" key="3">
    <source>
        <dbReference type="EMBL" id="TWT85692.1"/>
    </source>
</evidence>
<evidence type="ECO:0000259" key="2">
    <source>
        <dbReference type="SMART" id="SM00278"/>
    </source>
</evidence>
<reference evidence="3 4" key="1">
    <citation type="submission" date="2019-02" db="EMBL/GenBank/DDBJ databases">
        <title>Deep-cultivation of Planctomycetes and their phenomic and genomic characterization uncovers novel biology.</title>
        <authorList>
            <person name="Wiegand S."/>
            <person name="Jogler M."/>
            <person name="Boedeker C."/>
            <person name="Pinto D."/>
            <person name="Vollmers J."/>
            <person name="Rivas-Marin E."/>
            <person name="Kohn T."/>
            <person name="Peeters S.H."/>
            <person name="Heuer A."/>
            <person name="Rast P."/>
            <person name="Oberbeckmann S."/>
            <person name="Bunk B."/>
            <person name="Jeske O."/>
            <person name="Meyerdierks A."/>
            <person name="Storesund J.E."/>
            <person name="Kallscheuer N."/>
            <person name="Luecker S."/>
            <person name="Lage O.M."/>
            <person name="Pohl T."/>
            <person name="Merkel B.J."/>
            <person name="Hornburger P."/>
            <person name="Mueller R.-W."/>
            <person name="Bruemmer F."/>
            <person name="Labrenz M."/>
            <person name="Spormann A.M."/>
            <person name="Op Den Camp H."/>
            <person name="Overmann J."/>
            <person name="Amann R."/>
            <person name="Jetten M.S.M."/>
            <person name="Mascher T."/>
            <person name="Medema M.H."/>
            <person name="Devos D.P."/>
            <person name="Kaster A.-K."/>
            <person name="Ovreas L."/>
            <person name="Rohde M."/>
            <person name="Galperin M.Y."/>
            <person name="Jogler C."/>
        </authorList>
    </citation>
    <scope>NUCLEOTIDE SEQUENCE [LARGE SCALE GENOMIC DNA]</scope>
    <source>
        <strain evidence="3 4">Pla123a</strain>
    </source>
</reference>
<keyword evidence="4" id="KW-1185">Reference proteome</keyword>
<feature type="domain" description="Helix-hairpin-helix DNA-binding motif class 1" evidence="2">
    <location>
        <begin position="62"/>
        <end position="81"/>
    </location>
</feature>
<keyword evidence="1" id="KW-1133">Transmembrane helix</keyword>
<sequence>MPKPLLRRLDQLAVAALTFVAMLGFAAWLAVHQQAAPGLIEIDHATPLRYQYLVNVNEATWPELAQLPGIGQVLAQRIVDSRDTEGRYRTADDLMRVNGIGPRKLAQMQRYLLPLAEDDAVAQQ</sequence>
<dbReference type="InterPro" id="IPR051675">
    <property type="entry name" value="Endo/Exo/Phosphatase_dom_1"/>
</dbReference>
<gene>
    <name evidence="3" type="primary">comEA</name>
    <name evidence="3" type="ORF">Pla123a_04990</name>
</gene>
<evidence type="ECO:0000313" key="4">
    <source>
        <dbReference type="Proteomes" id="UP000318478"/>
    </source>
</evidence>
<dbReference type="EMBL" id="SJPO01000001">
    <property type="protein sequence ID" value="TWT85692.1"/>
    <property type="molecule type" value="Genomic_DNA"/>
</dbReference>
<dbReference type="AlphaFoldDB" id="A0A5C5ZEE5"/>
<protein>
    <submittedName>
        <fullName evidence="3">ComE operon protein 1</fullName>
    </submittedName>
</protein>
<keyword evidence="1" id="KW-0472">Membrane</keyword>
<name>A0A5C5ZEE5_9BACT</name>
<evidence type="ECO:0000256" key="1">
    <source>
        <dbReference type="SAM" id="Phobius"/>
    </source>
</evidence>
<proteinExistence type="predicted"/>
<comment type="caution">
    <text evidence="3">The sequence shown here is derived from an EMBL/GenBank/DDBJ whole genome shotgun (WGS) entry which is preliminary data.</text>
</comment>
<keyword evidence="1" id="KW-0812">Transmembrane</keyword>
<dbReference type="RefSeq" id="WP_197527602.1">
    <property type="nucleotide sequence ID" value="NZ_SJPO01000001.1"/>
</dbReference>
<dbReference type="Pfam" id="PF12836">
    <property type="entry name" value="HHH_3"/>
    <property type="match status" value="1"/>
</dbReference>
<dbReference type="GO" id="GO:0006281">
    <property type="term" value="P:DNA repair"/>
    <property type="evidence" value="ECO:0007669"/>
    <property type="project" value="InterPro"/>
</dbReference>
<dbReference type="InterPro" id="IPR010994">
    <property type="entry name" value="RuvA_2-like"/>
</dbReference>
<dbReference type="PANTHER" id="PTHR21180:SF32">
    <property type="entry name" value="ENDONUCLEASE_EXONUCLEASE_PHOSPHATASE FAMILY DOMAIN-CONTAINING PROTEIN 1"/>
    <property type="match status" value="1"/>
</dbReference>
<feature type="transmembrane region" description="Helical" evidence="1">
    <location>
        <begin position="12"/>
        <end position="31"/>
    </location>
</feature>
<dbReference type="SMART" id="SM00278">
    <property type="entry name" value="HhH1"/>
    <property type="match status" value="2"/>
</dbReference>
<accession>A0A5C5ZEE5</accession>
<feature type="domain" description="Helix-hairpin-helix DNA-binding motif class 1" evidence="2">
    <location>
        <begin position="92"/>
        <end position="111"/>
    </location>
</feature>
<dbReference type="GO" id="GO:0003677">
    <property type="term" value="F:DNA binding"/>
    <property type="evidence" value="ECO:0007669"/>
    <property type="project" value="InterPro"/>
</dbReference>